<name>A0A4Q7B5E0_9GAMM</name>
<reference evidence="2 3" key="1">
    <citation type="submission" date="2019-02" db="EMBL/GenBank/DDBJ databases">
        <title>The Batch Genome Submission of Acinetobacter spp. strains.</title>
        <authorList>
            <person name="Qin J."/>
            <person name="Hu Y."/>
            <person name="Ye H."/>
            <person name="Wei L."/>
            <person name="Feng Y."/>
            <person name="Zong Z."/>
        </authorList>
    </citation>
    <scope>NUCLEOTIDE SEQUENCE [LARGE SCALE GENOMIC DNA]</scope>
    <source>
        <strain evidence="2 3">WCHABo060081</strain>
    </source>
</reference>
<dbReference type="PANTHER" id="PTHR33375">
    <property type="entry name" value="CHROMOSOME-PARTITIONING PROTEIN PARB-RELATED"/>
    <property type="match status" value="1"/>
</dbReference>
<dbReference type="SUPFAM" id="SSF110849">
    <property type="entry name" value="ParB/Sulfiredoxin"/>
    <property type="match status" value="1"/>
</dbReference>
<dbReference type="SUPFAM" id="SSF109709">
    <property type="entry name" value="KorB DNA-binding domain-like"/>
    <property type="match status" value="1"/>
</dbReference>
<accession>A0A4Q7B5E0</accession>
<evidence type="ECO:0000313" key="2">
    <source>
        <dbReference type="EMBL" id="RZG68433.1"/>
    </source>
</evidence>
<proteinExistence type="predicted"/>
<dbReference type="EMBL" id="SGSU01000004">
    <property type="protein sequence ID" value="RZG68433.1"/>
    <property type="molecule type" value="Genomic_DNA"/>
</dbReference>
<feature type="domain" description="ParB-like N-terminal" evidence="1">
    <location>
        <begin position="13"/>
        <end position="106"/>
    </location>
</feature>
<dbReference type="Gene3D" id="3.90.1530.30">
    <property type="match status" value="1"/>
</dbReference>
<evidence type="ECO:0000313" key="3">
    <source>
        <dbReference type="Proteomes" id="UP000293483"/>
    </source>
</evidence>
<dbReference type="SMART" id="SM00470">
    <property type="entry name" value="ParB"/>
    <property type="match status" value="1"/>
</dbReference>
<sequence>MQEVNIAFQLTPLYLKPSQLLLSKTILKSTVYTKKYGQIKASIKDIGIIEPLIVSSANSKAQYILLDGHIRFEILKELGYTQIPCLLSSDDENYTYNKKINRLATIQEHFMIRRAIDQGVNEERLATALNIDIKAIRTKMNLLKGICSEVIELLKNREISPNIFPLLRKMKPLRQIECAELMLSLNNITVPYAKALLMTTEPSMLKEPTKKIKKMDNSFEAIKKIENDRANLHVQFKILEQDYAQDTLNLVLATGYLKKLLSNNNIKNYLIKNHPDIYTEFETITKPALHE</sequence>
<dbReference type="InterPro" id="IPR003115">
    <property type="entry name" value="ParB_N"/>
</dbReference>
<dbReference type="GO" id="GO:0007059">
    <property type="term" value="P:chromosome segregation"/>
    <property type="evidence" value="ECO:0007669"/>
    <property type="project" value="TreeGrafter"/>
</dbReference>
<dbReference type="PANTHER" id="PTHR33375:SF1">
    <property type="entry name" value="CHROMOSOME-PARTITIONING PROTEIN PARB-RELATED"/>
    <property type="match status" value="1"/>
</dbReference>
<dbReference type="RefSeq" id="WP_130144422.1">
    <property type="nucleotide sequence ID" value="NZ_SGSU01000004.1"/>
</dbReference>
<dbReference type="Proteomes" id="UP000293483">
    <property type="component" value="Unassembled WGS sequence"/>
</dbReference>
<dbReference type="InterPro" id="IPR050336">
    <property type="entry name" value="Chromosome_partition/occlusion"/>
</dbReference>
<evidence type="ECO:0000259" key="1">
    <source>
        <dbReference type="SMART" id="SM00470"/>
    </source>
</evidence>
<dbReference type="InterPro" id="IPR036086">
    <property type="entry name" value="ParB/Sulfiredoxin_sf"/>
</dbReference>
<comment type="caution">
    <text evidence="2">The sequence shown here is derived from an EMBL/GenBank/DDBJ whole genome shotgun (WGS) entry which is preliminary data.</text>
</comment>
<organism evidence="2 3">
    <name type="scientific">Acinetobacter bouvetii</name>
    <dbReference type="NCBI Taxonomy" id="202951"/>
    <lineage>
        <taxon>Bacteria</taxon>
        <taxon>Pseudomonadati</taxon>
        <taxon>Pseudomonadota</taxon>
        <taxon>Gammaproteobacteria</taxon>
        <taxon>Moraxellales</taxon>
        <taxon>Moraxellaceae</taxon>
        <taxon>Acinetobacter</taxon>
    </lineage>
</organism>
<protein>
    <submittedName>
        <fullName evidence="2">Chromosome partitioning protein ParB</fullName>
    </submittedName>
</protein>
<dbReference type="Pfam" id="PF02195">
    <property type="entry name" value="ParB_N"/>
    <property type="match status" value="1"/>
</dbReference>
<dbReference type="InterPro" id="IPR011111">
    <property type="entry name" value="Plasmid_RepB"/>
</dbReference>
<dbReference type="Pfam" id="PF07506">
    <property type="entry name" value="RepB"/>
    <property type="match status" value="1"/>
</dbReference>
<gene>
    <name evidence="2" type="ORF">EXE25_05090</name>
</gene>
<dbReference type="AlphaFoldDB" id="A0A4Q7B5E0"/>
<dbReference type="Gene3D" id="1.10.10.2830">
    <property type="match status" value="1"/>
</dbReference>
<dbReference type="GO" id="GO:0005694">
    <property type="term" value="C:chromosome"/>
    <property type="evidence" value="ECO:0007669"/>
    <property type="project" value="TreeGrafter"/>
</dbReference>